<keyword evidence="3" id="KW-1185">Reference proteome</keyword>
<dbReference type="Proteomes" id="UP000605361">
    <property type="component" value="Unassembled WGS sequence"/>
</dbReference>
<protein>
    <recommendedName>
        <fullName evidence="4">MarR family protein</fullName>
    </recommendedName>
</protein>
<comment type="caution">
    <text evidence="2">The sequence shown here is derived from an EMBL/GenBank/DDBJ whole genome shotgun (WGS) entry which is preliminary data.</text>
</comment>
<accession>A0A931F696</accession>
<sequence>MGVLLVSDDDGSDAPALCEELTVAKSSISVALNRLEQTGLVERFRLPGTRRDRYRLTQDVFASAFRSKMAEFERFQRLAEHGLAVVGDDPLRRKRAGKHARHVRLHGQPLPPAPGRVGIHPLTGVSRPALDNFGRSLDDDCYLFAPIAARGEASGQDHVRGLRGRPASACSRSMPGPGSAHRAVAHRGHPLQAQTPGQPRYPRRYRGGLVRSATPVTRQRTLQPARLTQPPRRKRRQLANRPLKTGAGGRPYVRGWMGAQVEPFAGPLEMDAYRWSAQAGLIAEEVGAQPP</sequence>
<dbReference type="RefSeq" id="WP_195901803.1">
    <property type="nucleotide sequence ID" value="NZ_JADOGI010000241.1"/>
</dbReference>
<dbReference type="AlphaFoldDB" id="A0A931F696"/>
<dbReference type="Gene3D" id="1.10.10.10">
    <property type="entry name" value="Winged helix-like DNA-binding domain superfamily/Winged helix DNA-binding domain"/>
    <property type="match status" value="1"/>
</dbReference>
<evidence type="ECO:0008006" key="4">
    <source>
        <dbReference type="Google" id="ProtNLM"/>
    </source>
</evidence>
<organism evidence="2 3">
    <name type="scientific">Nonomuraea cypriaca</name>
    <dbReference type="NCBI Taxonomy" id="1187855"/>
    <lineage>
        <taxon>Bacteria</taxon>
        <taxon>Bacillati</taxon>
        <taxon>Actinomycetota</taxon>
        <taxon>Actinomycetes</taxon>
        <taxon>Streptosporangiales</taxon>
        <taxon>Streptosporangiaceae</taxon>
        <taxon>Nonomuraea</taxon>
    </lineage>
</organism>
<evidence type="ECO:0000313" key="2">
    <source>
        <dbReference type="EMBL" id="MBF8192921.1"/>
    </source>
</evidence>
<evidence type="ECO:0000313" key="3">
    <source>
        <dbReference type="Proteomes" id="UP000605361"/>
    </source>
</evidence>
<dbReference type="InterPro" id="IPR036388">
    <property type="entry name" value="WH-like_DNA-bd_sf"/>
</dbReference>
<feature type="region of interest" description="Disordered" evidence="1">
    <location>
        <begin position="155"/>
        <end position="251"/>
    </location>
</feature>
<dbReference type="EMBL" id="JADOGI010000241">
    <property type="protein sequence ID" value="MBF8192921.1"/>
    <property type="molecule type" value="Genomic_DNA"/>
</dbReference>
<reference evidence="2" key="1">
    <citation type="submission" date="2020-11" db="EMBL/GenBank/DDBJ databases">
        <title>Whole-genome analyses of Nonomuraea sp. K274.</title>
        <authorList>
            <person name="Veyisoglu A."/>
        </authorList>
    </citation>
    <scope>NUCLEOTIDE SEQUENCE</scope>
    <source>
        <strain evidence="2">K274</strain>
    </source>
</reference>
<proteinExistence type="predicted"/>
<evidence type="ECO:0000256" key="1">
    <source>
        <dbReference type="SAM" id="MobiDB-lite"/>
    </source>
</evidence>
<dbReference type="GO" id="GO:0003700">
    <property type="term" value="F:DNA-binding transcription factor activity"/>
    <property type="evidence" value="ECO:0007669"/>
    <property type="project" value="InterPro"/>
</dbReference>
<dbReference type="SUPFAM" id="SSF46785">
    <property type="entry name" value="Winged helix' DNA-binding domain"/>
    <property type="match status" value="1"/>
</dbReference>
<dbReference type="InterPro" id="IPR036390">
    <property type="entry name" value="WH_DNA-bd_sf"/>
</dbReference>
<name>A0A931F696_9ACTN</name>
<gene>
    <name evidence="2" type="ORF">ITP53_46055</name>
</gene>